<evidence type="ECO:0000256" key="2">
    <source>
        <dbReference type="ARBA" id="ARBA00023125"/>
    </source>
</evidence>
<dbReference type="InterPro" id="IPR019887">
    <property type="entry name" value="Tscrpt_reg_AsnC/Lrp_C"/>
</dbReference>
<dbReference type="PRINTS" id="PR00033">
    <property type="entry name" value="HTHASNC"/>
</dbReference>
<sequence length="300" mass="32561">MHSDTLDEDIVEALREQPRASVITLAKELHAPRAVVAQRLNHLFSEELVRVVATVHPKFLSLDVIAHVSISTCGPAEELADWIADWNTCVLASTTAGGCSVVAELRMNTYAQLQRTLDSLRNHEAVLQLSTAVYVELVKAHVEHEEFTHIGIDSTDRRIIAALEENGRIGWKALAELTGKSPSAVRSRVHRILESRIARIIVVESRGGGSTPASVGVGLTLSGDSAEVTSRLGDIDGVEFAVTCIGQFDAILTVRGAHPAAIDRCLDRIRAEPGVRSFVTWFHLRSVKVDYVRGPLAASA</sequence>
<feature type="domain" description="HTH asnC-type" evidence="5">
    <location>
        <begin position="152"/>
        <end position="191"/>
    </location>
</feature>
<evidence type="ECO:0000259" key="5">
    <source>
        <dbReference type="Pfam" id="PF13404"/>
    </source>
</evidence>
<dbReference type="GO" id="GO:0005829">
    <property type="term" value="C:cytosol"/>
    <property type="evidence" value="ECO:0007669"/>
    <property type="project" value="TreeGrafter"/>
</dbReference>
<dbReference type="PANTHER" id="PTHR30154:SF50">
    <property type="entry name" value="TRANSCRIPTIONAL REGULATOR, ASNC FAMILY"/>
    <property type="match status" value="1"/>
</dbReference>
<reference evidence="6" key="1">
    <citation type="journal article" date="2021" name="PeerJ">
        <title>Extensive microbial diversity within the chicken gut microbiome revealed by metagenomics and culture.</title>
        <authorList>
            <person name="Gilroy R."/>
            <person name="Ravi A."/>
            <person name="Getino M."/>
            <person name="Pursley I."/>
            <person name="Horton D.L."/>
            <person name="Alikhan N.F."/>
            <person name="Baker D."/>
            <person name="Gharbi K."/>
            <person name="Hall N."/>
            <person name="Watson M."/>
            <person name="Adriaenssens E.M."/>
            <person name="Foster-Nyarko E."/>
            <person name="Jarju S."/>
            <person name="Secka A."/>
            <person name="Antonio M."/>
            <person name="Oren A."/>
            <person name="Chaudhuri R.R."/>
            <person name="La Ragione R."/>
            <person name="Hildebrand F."/>
            <person name="Pallen M.J."/>
        </authorList>
    </citation>
    <scope>NUCLEOTIDE SEQUENCE</scope>
    <source>
        <strain evidence="6">ChiHejej3B27-3195</strain>
    </source>
</reference>
<evidence type="ECO:0000259" key="4">
    <source>
        <dbReference type="Pfam" id="PF01037"/>
    </source>
</evidence>
<dbReference type="Pfam" id="PF13404">
    <property type="entry name" value="HTH_AsnC-type"/>
    <property type="match status" value="1"/>
</dbReference>
<keyword evidence="3" id="KW-0804">Transcription</keyword>
<dbReference type="GO" id="GO:0043565">
    <property type="term" value="F:sequence-specific DNA binding"/>
    <property type="evidence" value="ECO:0007669"/>
    <property type="project" value="InterPro"/>
</dbReference>
<protein>
    <submittedName>
        <fullName evidence="6">Lrp/AsnC family transcriptional regulator</fullName>
    </submittedName>
</protein>
<dbReference type="GO" id="GO:0043200">
    <property type="term" value="P:response to amino acid"/>
    <property type="evidence" value="ECO:0007669"/>
    <property type="project" value="TreeGrafter"/>
</dbReference>
<accession>A0A9D1US62</accession>
<evidence type="ECO:0000313" key="7">
    <source>
        <dbReference type="Proteomes" id="UP000824151"/>
    </source>
</evidence>
<dbReference type="SUPFAM" id="SSF46785">
    <property type="entry name" value="Winged helix' DNA-binding domain"/>
    <property type="match status" value="2"/>
</dbReference>
<evidence type="ECO:0000256" key="1">
    <source>
        <dbReference type="ARBA" id="ARBA00023015"/>
    </source>
</evidence>
<feature type="domain" description="Transcription regulator AsnC/Lrp ligand binding" evidence="4">
    <location>
        <begin position="217"/>
        <end position="285"/>
    </location>
</feature>
<dbReference type="Proteomes" id="UP000824151">
    <property type="component" value="Unassembled WGS sequence"/>
</dbReference>
<dbReference type="SMART" id="SM00344">
    <property type="entry name" value="HTH_ASNC"/>
    <property type="match status" value="2"/>
</dbReference>
<keyword evidence="1" id="KW-0805">Transcription regulation</keyword>
<evidence type="ECO:0000256" key="3">
    <source>
        <dbReference type="ARBA" id="ARBA00023163"/>
    </source>
</evidence>
<comment type="caution">
    <text evidence="6">The sequence shown here is derived from an EMBL/GenBank/DDBJ whole genome shotgun (WGS) entry which is preliminary data.</text>
</comment>
<organism evidence="6 7">
    <name type="scientific">Candidatus Nesterenkonia stercoripullorum</name>
    <dbReference type="NCBI Taxonomy" id="2838701"/>
    <lineage>
        <taxon>Bacteria</taxon>
        <taxon>Bacillati</taxon>
        <taxon>Actinomycetota</taxon>
        <taxon>Actinomycetes</taxon>
        <taxon>Micrococcales</taxon>
        <taxon>Micrococcaceae</taxon>
        <taxon>Nesterenkonia</taxon>
    </lineage>
</organism>
<dbReference type="InterPro" id="IPR036388">
    <property type="entry name" value="WH-like_DNA-bd_sf"/>
</dbReference>
<gene>
    <name evidence="6" type="ORF">H9871_01600</name>
</gene>
<dbReference type="PANTHER" id="PTHR30154">
    <property type="entry name" value="LEUCINE-RESPONSIVE REGULATORY PROTEIN"/>
    <property type="match status" value="1"/>
</dbReference>
<dbReference type="InterPro" id="IPR019888">
    <property type="entry name" value="Tscrpt_reg_AsnC-like"/>
</dbReference>
<dbReference type="InterPro" id="IPR036390">
    <property type="entry name" value="WH_DNA-bd_sf"/>
</dbReference>
<dbReference type="Gene3D" id="1.10.10.10">
    <property type="entry name" value="Winged helix-like DNA-binding domain superfamily/Winged helix DNA-binding domain"/>
    <property type="match status" value="2"/>
</dbReference>
<reference evidence="6" key="2">
    <citation type="submission" date="2021-04" db="EMBL/GenBank/DDBJ databases">
        <authorList>
            <person name="Gilroy R."/>
        </authorList>
    </citation>
    <scope>NUCLEOTIDE SEQUENCE</scope>
    <source>
        <strain evidence="6">ChiHejej3B27-3195</strain>
    </source>
</reference>
<dbReference type="AlphaFoldDB" id="A0A9D1US62"/>
<dbReference type="InterPro" id="IPR011008">
    <property type="entry name" value="Dimeric_a/b-barrel"/>
</dbReference>
<dbReference type="InterPro" id="IPR000485">
    <property type="entry name" value="AsnC-type_HTH_dom"/>
</dbReference>
<dbReference type="SUPFAM" id="SSF54909">
    <property type="entry name" value="Dimeric alpha+beta barrel"/>
    <property type="match status" value="2"/>
</dbReference>
<dbReference type="Gene3D" id="3.30.70.920">
    <property type="match status" value="2"/>
</dbReference>
<dbReference type="Pfam" id="PF01037">
    <property type="entry name" value="AsnC_trans_reg"/>
    <property type="match status" value="1"/>
</dbReference>
<evidence type="ECO:0000313" key="6">
    <source>
        <dbReference type="EMBL" id="HIW98816.1"/>
    </source>
</evidence>
<dbReference type="EMBL" id="DXGD01000061">
    <property type="protein sequence ID" value="HIW98816.1"/>
    <property type="molecule type" value="Genomic_DNA"/>
</dbReference>
<keyword evidence="2" id="KW-0238">DNA-binding</keyword>
<proteinExistence type="predicted"/>
<name>A0A9D1US62_9MICC</name>